<keyword evidence="2" id="KW-1133">Transmembrane helix</keyword>
<dbReference type="EMBL" id="MBFT01000285">
    <property type="protein sequence ID" value="PVU93955.1"/>
    <property type="molecule type" value="Genomic_DNA"/>
</dbReference>
<evidence type="ECO:0008006" key="5">
    <source>
        <dbReference type="Google" id="ProtNLM"/>
    </source>
</evidence>
<gene>
    <name evidence="3" type="ORF">BB559_003115</name>
</gene>
<dbReference type="OrthoDB" id="2093409at2759"/>
<dbReference type="PANTHER" id="PTHR38488:SF1">
    <property type="entry name" value="OXIDOREDUCTASE 9.5 KDA SUBUNIT, PUTATIVE (AFU_ORTHOLOGUE AFUA_5G08980)-RELATED"/>
    <property type="match status" value="1"/>
</dbReference>
<evidence type="ECO:0000313" key="3">
    <source>
        <dbReference type="EMBL" id="PVU93955.1"/>
    </source>
</evidence>
<name>A0A2T9YNL3_9FUNG</name>
<dbReference type="PANTHER" id="PTHR38488">
    <property type="entry name" value="OXIDOREDUCTASE 9.5 KDA SUBUNIT, PUTATIVE (AFU_ORTHOLOGUE AFUA_5G08980)-RELATED"/>
    <property type="match status" value="1"/>
</dbReference>
<evidence type="ECO:0000256" key="2">
    <source>
        <dbReference type="SAM" id="Phobius"/>
    </source>
</evidence>
<proteinExistence type="predicted"/>
<evidence type="ECO:0000313" key="4">
    <source>
        <dbReference type="Proteomes" id="UP000245699"/>
    </source>
</evidence>
<dbReference type="CDD" id="cd22903">
    <property type="entry name" value="NI9M"/>
    <property type="match status" value="1"/>
</dbReference>
<dbReference type="Proteomes" id="UP000245699">
    <property type="component" value="Unassembled WGS sequence"/>
</dbReference>
<dbReference type="AlphaFoldDB" id="A0A2T9YNL3"/>
<keyword evidence="2" id="KW-0472">Membrane</keyword>
<accession>A0A2T9YNL3</accession>
<dbReference type="STRING" id="61424.A0A2T9YNL3"/>
<protein>
    <recommendedName>
        <fullName evidence="5">NADH-ubiquinone oxidoreductase 9.5 kDa subunit</fullName>
    </recommendedName>
</protein>
<dbReference type="InterPro" id="IPR039961">
    <property type="entry name" value="Nuo9.5"/>
</dbReference>
<reference evidence="3 4" key="1">
    <citation type="journal article" date="2018" name="MBio">
        <title>Comparative Genomics Reveals the Core Gene Toolbox for the Fungus-Insect Symbiosis.</title>
        <authorList>
            <person name="Wang Y."/>
            <person name="Stata M."/>
            <person name="Wang W."/>
            <person name="Stajich J.E."/>
            <person name="White M.M."/>
            <person name="Moncalvo J.M."/>
        </authorList>
    </citation>
    <scope>NUCLEOTIDE SEQUENCE [LARGE SCALE GENOMIC DNA]</scope>
    <source>
        <strain evidence="3 4">AUS-77-4</strain>
    </source>
</reference>
<organism evidence="3 4">
    <name type="scientific">Furculomyces boomerangus</name>
    <dbReference type="NCBI Taxonomy" id="61424"/>
    <lineage>
        <taxon>Eukaryota</taxon>
        <taxon>Fungi</taxon>
        <taxon>Fungi incertae sedis</taxon>
        <taxon>Zoopagomycota</taxon>
        <taxon>Kickxellomycotina</taxon>
        <taxon>Harpellomycetes</taxon>
        <taxon>Harpellales</taxon>
        <taxon>Harpellaceae</taxon>
        <taxon>Furculomyces</taxon>
    </lineage>
</organism>
<feature type="transmembrane region" description="Helical" evidence="2">
    <location>
        <begin position="12"/>
        <end position="32"/>
    </location>
</feature>
<keyword evidence="4" id="KW-1185">Reference proteome</keyword>
<sequence length="66" mass="7566">MYKYIRQKAFEYPFAAWGSIFGLAGPVAVFSVPPICERIGYKKIEPIPKSYPVPNRPRQPTEGYED</sequence>
<feature type="region of interest" description="Disordered" evidence="1">
    <location>
        <begin position="46"/>
        <end position="66"/>
    </location>
</feature>
<comment type="caution">
    <text evidence="3">The sequence shown here is derived from an EMBL/GenBank/DDBJ whole genome shotgun (WGS) entry which is preliminary data.</text>
</comment>
<keyword evidence="2" id="KW-0812">Transmembrane</keyword>
<evidence type="ECO:0000256" key="1">
    <source>
        <dbReference type="SAM" id="MobiDB-lite"/>
    </source>
</evidence>